<dbReference type="SUPFAM" id="SSF56784">
    <property type="entry name" value="HAD-like"/>
    <property type="match status" value="1"/>
</dbReference>
<dbReference type="Pfam" id="PF05152">
    <property type="entry name" value="DUF705"/>
    <property type="match status" value="1"/>
</dbReference>
<dbReference type="InterPro" id="IPR036412">
    <property type="entry name" value="HAD-like_sf"/>
</dbReference>
<dbReference type="EMBL" id="MN099286">
    <property type="protein sequence ID" value="QKV50229.1"/>
    <property type="molecule type" value="Genomic_DNA"/>
</dbReference>
<organism evidence="1">
    <name type="scientific">Plutella xylostella granulovirus</name>
    <dbReference type="NCBI Taxonomy" id="98383"/>
    <lineage>
        <taxon>Viruses</taxon>
        <taxon>Viruses incertae sedis</taxon>
        <taxon>Naldaviricetes</taxon>
        <taxon>Lefavirales</taxon>
        <taxon>Baculoviridae</taxon>
        <taxon>Betabaculovirus</taxon>
        <taxon>Betabaculovirus pluxylostellae</taxon>
    </lineage>
</organism>
<reference evidence="1" key="1">
    <citation type="submission" date="2019-06" db="EMBL/GenBank/DDBJ databases">
        <title>Plutella xylostella granulovirus.</title>
        <authorList>
            <person name="Li L."/>
            <person name="Zhang M."/>
        </authorList>
    </citation>
    <scope>NUCLEOTIDE SEQUENCE</scope>
    <source>
        <strain evidence="1">PlxyGV_NW</strain>
    </source>
</reference>
<evidence type="ECO:0000313" key="1">
    <source>
        <dbReference type="EMBL" id="QKV50229.1"/>
    </source>
</evidence>
<proteinExistence type="predicted"/>
<dbReference type="CDD" id="cd01427">
    <property type="entry name" value="HAD_like"/>
    <property type="match status" value="1"/>
</dbReference>
<dbReference type="NCBIfam" id="TIGR01684">
    <property type="entry name" value="viral_ppase"/>
    <property type="match status" value="1"/>
</dbReference>
<protein>
    <submittedName>
        <fullName evidence="1">ORF68 protein</fullName>
    </submittedName>
</protein>
<accession>A0A7U3W5U1</accession>
<dbReference type="InterPro" id="IPR007827">
    <property type="entry name" value="DUF705"/>
</dbReference>
<dbReference type="NCBIfam" id="TIGR01681">
    <property type="entry name" value="HAD-SF-IIIC"/>
    <property type="match status" value="1"/>
</dbReference>
<sequence length="340" mass="40184">MKRVPGVSEIERAIFNIFRIISDKILDESCVVSGLSKFCKNIKHSMNWLVLRNTWATVKGHVLFLSQIGDLLQISYKHKIQIEFIVMEASYYNQIFSNYTSTVIVSDDNTRNFRFQLQKEFNLQYLGLFFVLYCNPPQYNLLNEWLVNDISSLNTVRYNSLLDHPDVIVFDMDSTLITDEDNVNIRDDAVYDSLNDLRSRNCLLCLWSYGDREHVIYSLKKLNLYHYFYLILAEGNEGGVYKQDVHLDREYDVLYKNTPFYLNVDRVYIPKSPRVVLWHLKQKGINFIKSITLVDDKKNNDYNYDYFVNVSECPTPIDDWKYWHTQIVKNLSNRCVPVCD</sequence>
<dbReference type="InterPro" id="IPR010033">
    <property type="entry name" value="HAD_SF_ppase_IIIC"/>
</dbReference>
<name>A0A7U3W5U1_9BBAC</name>
<gene>
    <name evidence="1" type="primary">ORF68</name>
</gene>